<proteinExistence type="predicted"/>
<keyword evidence="3" id="KW-1185">Reference proteome</keyword>
<evidence type="ECO:0000256" key="1">
    <source>
        <dbReference type="SAM" id="MobiDB-lite"/>
    </source>
</evidence>
<organism evidence="2 3">
    <name type="scientific">Methanoculleus bourgensis (strain ATCC 43281 / DSM 3045 / OCM 15 / MS2)</name>
    <name type="common">Methanogenium bourgense</name>
    <dbReference type="NCBI Taxonomy" id="1201294"/>
    <lineage>
        <taxon>Archaea</taxon>
        <taxon>Methanobacteriati</taxon>
        <taxon>Methanobacteriota</taxon>
        <taxon>Stenosarchaea group</taxon>
        <taxon>Methanomicrobia</taxon>
        <taxon>Methanomicrobiales</taxon>
        <taxon>Methanomicrobiaceae</taxon>
        <taxon>Methanoculleus</taxon>
    </lineage>
</organism>
<reference evidence="3" key="1">
    <citation type="journal article" date="2012" name="J. Bacteriol.">
        <title>Complete genome sequence of the hydrogenotrophic, methanogenic archaeon Methanoculleus bourgensis strain MS2T, isolated from a sewage sludge digester.</title>
        <authorList>
            <person name="Maus I."/>
            <person name="Wibberg D."/>
            <person name="Stantscheff R."/>
            <person name="Eikmeyer F.G."/>
            <person name="Seffner A."/>
            <person name="Boelter J."/>
            <person name="Szczepanowski R."/>
            <person name="Blom J."/>
            <person name="Jaenicke S."/>
            <person name="Konig H."/>
            <person name="Puhler A."/>
            <person name="Schluter A."/>
        </authorList>
    </citation>
    <scope>NUCLEOTIDE SEQUENCE [LARGE SCALE GENOMIC DNA]</scope>
    <source>
        <strain evidence="3">ATCC 43281 / DSM 3045 / OCM 15 / MS2</strain>
    </source>
</reference>
<feature type="compositionally biased region" description="Basic and acidic residues" evidence="1">
    <location>
        <begin position="89"/>
        <end position="107"/>
    </location>
</feature>
<dbReference type="HOGENOM" id="CLU_2067788_0_0_2"/>
<dbReference type="Gene3D" id="3.40.50.720">
    <property type="entry name" value="NAD(P)-binding Rossmann-like Domain"/>
    <property type="match status" value="1"/>
</dbReference>
<evidence type="ECO:0000313" key="2">
    <source>
        <dbReference type="EMBL" id="CCJ37015.1"/>
    </source>
</evidence>
<protein>
    <submittedName>
        <fullName evidence="2">Uncharacterized protein</fullName>
    </submittedName>
</protein>
<evidence type="ECO:0000313" key="3">
    <source>
        <dbReference type="Proteomes" id="UP000009007"/>
    </source>
</evidence>
<accession>I7L0T2</accession>
<feature type="region of interest" description="Disordered" evidence="1">
    <location>
        <begin position="74"/>
        <end position="118"/>
    </location>
</feature>
<dbReference type="EMBL" id="HE964772">
    <property type="protein sequence ID" value="CCJ37015.1"/>
    <property type="molecule type" value="Genomic_DNA"/>
</dbReference>
<gene>
    <name evidence="2" type="ordered locus">BN140_2092</name>
</gene>
<name>I7L0T2_METBM</name>
<dbReference type="Proteomes" id="UP000009007">
    <property type="component" value="Chromosome I"/>
</dbReference>
<dbReference type="KEGG" id="mbg:BN140_2092"/>
<dbReference type="AlphaFoldDB" id="I7L0T2"/>
<sequence length="118" mass="12970">MNPEYKTEMQTIDVPGIEHVYGFQRDLASSGYTTAMLNRGESPLKGEEPGLPELLRNVVGCDVVPLTIQTPFLDERGEGIGDSGAQPHPRGDRTHGPGELTWERELFRPGYLPGRAPP</sequence>
<dbReference type="STRING" id="1201294.BN140_2092"/>